<name>A0AAV5T3R5_9BILA</name>
<dbReference type="AlphaFoldDB" id="A0AAV5T3R5"/>
<keyword evidence="2" id="KW-1133">Transmembrane helix</keyword>
<feature type="non-terminal residue" evidence="3">
    <location>
        <position position="1"/>
    </location>
</feature>
<comment type="caution">
    <text evidence="3">The sequence shown here is derived from an EMBL/GenBank/DDBJ whole genome shotgun (WGS) entry which is preliminary data.</text>
</comment>
<evidence type="ECO:0000313" key="3">
    <source>
        <dbReference type="EMBL" id="GMS88838.1"/>
    </source>
</evidence>
<evidence type="ECO:0000256" key="1">
    <source>
        <dbReference type="SAM" id="MobiDB-lite"/>
    </source>
</evidence>
<feature type="compositionally biased region" description="Basic and acidic residues" evidence="1">
    <location>
        <begin position="169"/>
        <end position="179"/>
    </location>
</feature>
<dbReference type="EMBL" id="BTSX01000003">
    <property type="protein sequence ID" value="GMS88838.1"/>
    <property type="molecule type" value="Genomic_DNA"/>
</dbReference>
<feature type="transmembrane region" description="Helical" evidence="2">
    <location>
        <begin position="20"/>
        <end position="40"/>
    </location>
</feature>
<feature type="compositionally biased region" description="Basic and acidic residues" evidence="1">
    <location>
        <begin position="186"/>
        <end position="201"/>
    </location>
</feature>
<feature type="compositionally biased region" description="Basic residues" evidence="1">
    <location>
        <begin position="158"/>
        <end position="168"/>
    </location>
</feature>
<protein>
    <submittedName>
        <fullName evidence="3">Uncharacterized protein</fullName>
    </submittedName>
</protein>
<accession>A0AAV5T3R5</accession>
<keyword evidence="2" id="KW-0472">Membrane</keyword>
<keyword evidence="2" id="KW-0812">Transmembrane</keyword>
<feature type="compositionally biased region" description="Polar residues" evidence="1">
    <location>
        <begin position="203"/>
        <end position="228"/>
    </location>
</feature>
<feature type="compositionally biased region" description="Polar residues" evidence="1">
    <location>
        <begin position="50"/>
        <end position="68"/>
    </location>
</feature>
<evidence type="ECO:0000256" key="2">
    <source>
        <dbReference type="SAM" id="Phobius"/>
    </source>
</evidence>
<evidence type="ECO:0000313" key="4">
    <source>
        <dbReference type="Proteomes" id="UP001432027"/>
    </source>
</evidence>
<proteinExistence type="predicted"/>
<dbReference type="Proteomes" id="UP001432027">
    <property type="component" value="Unassembled WGS sequence"/>
</dbReference>
<keyword evidence="4" id="KW-1185">Reference proteome</keyword>
<sequence>PSLLLSLPSLSSVALGRMPPLLLYQLIMLLVPLGLLQALCGGAKKKRKSNAGTARSNVSIKSAATRGSKSGDELLRTAMDSTGRGGLQLGDDTQAGTTTENKSGRISLHGAVHNTDTGAASMEQADGDHTLPSVEEGGEIKMEKAAPGKVSLSSKDSRNRKKKVKSMKSIKEKEPKTPKEVTASNKEPKETKEAKEAKDAKSNPASAKHTVQTQNSYAETQKTQHSSC</sequence>
<feature type="region of interest" description="Disordered" evidence="1">
    <location>
        <begin position="46"/>
        <end position="228"/>
    </location>
</feature>
<reference evidence="3" key="1">
    <citation type="submission" date="2023-10" db="EMBL/GenBank/DDBJ databases">
        <title>Genome assembly of Pristionchus species.</title>
        <authorList>
            <person name="Yoshida K."/>
            <person name="Sommer R.J."/>
        </authorList>
    </citation>
    <scope>NUCLEOTIDE SEQUENCE</scope>
    <source>
        <strain evidence="3">RS0144</strain>
    </source>
</reference>
<organism evidence="3 4">
    <name type="scientific">Pristionchus entomophagus</name>
    <dbReference type="NCBI Taxonomy" id="358040"/>
    <lineage>
        <taxon>Eukaryota</taxon>
        <taxon>Metazoa</taxon>
        <taxon>Ecdysozoa</taxon>
        <taxon>Nematoda</taxon>
        <taxon>Chromadorea</taxon>
        <taxon>Rhabditida</taxon>
        <taxon>Rhabditina</taxon>
        <taxon>Diplogasteromorpha</taxon>
        <taxon>Diplogasteroidea</taxon>
        <taxon>Neodiplogasteridae</taxon>
        <taxon>Pristionchus</taxon>
    </lineage>
</organism>
<gene>
    <name evidence="3" type="ORF">PENTCL1PPCAC_11013</name>
</gene>